<accession>S4TLB4</accession>
<name>S4TLB4_9ACTN</name>
<dbReference type="InterPro" id="IPR029063">
    <property type="entry name" value="SAM-dependent_MTases_sf"/>
</dbReference>
<protein>
    <submittedName>
        <fullName evidence="6">Methyltransferase</fullName>
    </submittedName>
</protein>
<dbReference type="PANTHER" id="PTHR44068:SF11">
    <property type="entry name" value="GERANYL DIPHOSPHATE 2-C-METHYLTRANSFERASE"/>
    <property type="match status" value="1"/>
</dbReference>
<keyword evidence="1 6" id="KW-0489">Methyltransferase</keyword>
<dbReference type="CDD" id="cd02440">
    <property type="entry name" value="AdoMet_MTases"/>
    <property type="match status" value="1"/>
</dbReference>
<dbReference type="InterPro" id="IPR050447">
    <property type="entry name" value="Erg6_SMT_methyltransf"/>
</dbReference>
<dbReference type="AlphaFoldDB" id="S4TLB4"/>
<dbReference type="SMART" id="SM00828">
    <property type="entry name" value="PKS_MT"/>
    <property type="match status" value="1"/>
</dbReference>
<dbReference type="GO" id="GO:0032259">
    <property type="term" value="P:methylation"/>
    <property type="evidence" value="ECO:0007669"/>
    <property type="project" value="UniProtKB-KW"/>
</dbReference>
<keyword evidence="2 6" id="KW-0808">Transferase</keyword>
<sequence>MPYRTARGRPTGTPHLPPPRSVGRKHPVLRKRMGDLSHFRRRTMRRAFPVGREFTRNESVRPRVQASQKADEYPRKLPVPYFRRTLRPRRQSRPECPGPNQSRDDRKTDMAAEISGVGDVASFYEGLGQVLNIAWGENLHYGYWEDDADDSTVEVATARLTDLLISLLDPAPGAGVLDIGCGVGKPALQLVAARKARVTGISISDVEVKQATQRAAEAGRSDLAAFRNADVQDLPFDDNSFDGAWAVESLLHVPDRGRALAETARVLRPGGRLVIADTVQRPPLDAEARAVLDEFRTSYHVSAYATADEYRGLLTANGFVDIDIRDISDKVVRTGMIMADAVEARRDELARIDGPEPVDQYIGLMRRAAASPGIGYLVIAATRDPASTS</sequence>
<dbReference type="SUPFAM" id="SSF53335">
    <property type="entry name" value="S-adenosyl-L-methionine-dependent methyltransferases"/>
    <property type="match status" value="1"/>
</dbReference>
<evidence type="ECO:0000256" key="3">
    <source>
        <dbReference type="ARBA" id="ARBA00022691"/>
    </source>
</evidence>
<keyword evidence="3" id="KW-0949">S-adenosyl-L-methionine</keyword>
<evidence type="ECO:0000313" key="6">
    <source>
        <dbReference type="EMBL" id="AGD80629.1"/>
    </source>
</evidence>
<reference evidence="6" key="1">
    <citation type="journal article" date="2013" name="Org. Lett.">
        <title>Naphthyridinomycin biosynthesis revealing the use of leader Peptide to guide nonribosomal Peptide assembly.</title>
        <authorList>
            <person name="Pu J.Y."/>
            <person name="Peng C."/>
            <person name="Tang M.C."/>
            <person name="Zhang Y."/>
            <person name="Guo J.P."/>
            <person name="Song L.Q."/>
            <person name="Hua Q."/>
            <person name="Tang G.L."/>
        </authorList>
    </citation>
    <scope>NUCLEOTIDE SEQUENCE</scope>
    <source>
        <strain evidence="6">NRRL8034</strain>
    </source>
</reference>
<dbReference type="PANTHER" id="PTHR44068">
    <property type="entry name" value="ZGC:194242"/>
    <property type="match status" value="1"/>
</dbReference>
<dbReference type="Gene3D" id="3.40.50.150">
    <property type="entry name" value="Vaccinia Virus protein VP39"/>
    <property type="match status" value="1"/>
</dbReference>
<feature type="domain" description="Polyketide synthase-like methyltransferase" evidence="5">
    <location>
        <begin position="167"/>
        <end position="389"/>
    </location>
</feature>
<dbReference type="Pfam" id="PF08241">
    <property type="entry name" value="Methyltransf_11"/>
    <property type="match status" value="1"/>
</dbReference>
<organism evidence="6">
    <name type="scientific">Streptomyces lusitanus</name>
    <dbReference type="NCBI Taxonomy" id="68232"/>
    <lineage>
        <taxon>Bacteria</taxon>
        <taxon>Bacillati</taxon>
        <taxon>Actinomycetota</taxon>
        <taxon>Actinomycetes</taxon>
        <taxon>Kitasatosporales</taxon>
        <taxon>Streptomycetaceae</taxon>
        <taxon>Streptomyces</taxon>
    </lineage>
</organism>
<evidence type="ECO:0000256" key="1">
    <source>
        <dbReference type="ARBA" id="ARBA00022603"/>
    </source>
</evidence>
<feature type="region of interest" description="Disordered" evidence="4">
    <location>
        <begin position="54"/>
        <end position="107"/>
    </location>
</feature>
<dbReference type="InterPro" id="IPR020803">
    <property type="entry name" value="MeTfrase_dom"/>
</dbReference>
<dbReference type="GO" id="GO:0008757">
    <property type="term" value="F:S-adenosylmethionine-dependent methyltransferase activity"/>
    <property type="evidence" value="ECO:0007669"/>
    <property type="project" value="InterPro"/>
</dbReference>
<evidence type="ECO:0000256" key="4">
    <source>
        <dbReference type="SAM" id="MobiDB-lite"/>
    </source>
</evidence>
<feature type="region of interest" description="Disordered" evidence="4">
    <location>
        <begin position="1"/>
        <end position="30"/>
    </location>
</feature>
<evidence type="ECO:0000256" key="2">
    <source>
        <dbReference type="ARBA" id="ARBA00022679"/>
    </source>
</evidence>
<evidence type="ECO:0000259" key="5">
    <source>
        <dbReference type="SMART" id="SM00828"/>
    </source>
</evidence>
<dbReference type="EMBL" id="JQ996389">
    <property type="protein sequence ID" value="AGD80629.1"/>
    <property type="molecule type" value="Genomic_DNA"/>
</dbReference>
<dbReference type="InterPro" id="IPR013216">
    <property type="entry name" value="Methyltransf_11"/>
</dbReference>
<proteinExistence type="predicted"/>